<proteinExistence type="predicted"/>
<name>A0AAD4FLV2_9PLEO</name>
<protein>
    <submittedName>
        <fullName evidence="2">Uncharacterized protein</fullName>
    </submittedName>
</protein>
<evidence type="ECO:0000256" key="1">
    <source>
        <dbReference type="SAM" id="MobiDB-lite"/>
    </source>
</evidence>
<feature type="region of interest" description="Disordered" evidence="1">
    <location>
        <begin position="248"/>
        <end position="302"/>
    </location>
</feature>
<keyword evidence="3" id="KW-1185">Reference proteome</keyword>
<feature type="region of interest" description="Disordered" evidence="1">
    <location>
        <begin position="1"/>
        <end position="83"/>
    </location>
</feature>
<feature type="compositionally biased region" description="Acidic residues" evidence="1">
    <location>
        <begin position="260"/>
        <end position="290"/>
    </location>
</feature>
<dbReference type="EMBL" id="JAANER010000005">
    <property type="protein sequence ID" value="KAG9189874.1"/>
    <property type="molecule type" value="Genomic_DNA"/>
</dbReference>
<accession>A0AAD4FLV2</accession>
<comment type="caution">
    <text evidence="2">The sequence shown here is derived from an EMBL/GenBank/DDBJ whole genome shotgun (WGS) entry which is preliminary data.</text>
</comment>
<reference evidence="2" key="1">
    <citation type="submission" date="2021-07" db="EMBL/GenBank/DDBJ databases">
        <title>Genome Resource of American Ginseng Black Spot Pathogen Alternaria panax.</title>
        <authorList>
            <person name="Qiu C."/>
            <person name="Wang W."/>
            <person name="Liu Z."/>
        </authorList>
    </citation>
    <scope>NUCLEOTIDE SEQUENCE</scope>
    <source>
        <strain evidence="2">BNCC115425</strain>
    </source>
</reference>
<feature type="compositionally biased region" description="Basic and acidic residues" evidence="1">
    <location>
        <begin position="1"/>
        <end position="19"/>
    </location>
</feature>
<evidence type="ECO:0000313" key="3">
    <source>
        <dbReference type="Proteomes" id="UP001199106"/>
    </source>
</evidence>
<sequence>MDKSKSADNREALSSESNRKVKIARSGAEPVGFGSGNSADTSACDKAIEDEDHRNVATDSDGDEVGDEDTSSAAAQGSGIGSRDQNGYPYLHIYEHSSGYARLAFDARPTKPKLILYSNKKGTRAERDVHLRGKNGNTPITIKCYRFGEGRTLHIVNREATTMINRKTLQWKKCHVHLPEDKWLAGFVHKTAAGSERKWIGPHIPQYAEHNAIVFTGFMDELEKVLGQDKVQSCRKRRGEKIVLEDVVEGSSDGNHSDGADGEEDDTVEEHDELEAEREVELPEEVEWPEEAMKPESRARDE</sequence>
<feature type="compositionally biased region" description="Basic and acidic residues" evidence="1">
    <location>
        <begin position="291"/>
        <end position="302"/>
    </location>
</feature>
<evidence type="ECO:0000313" key="2">
    <source>
        <dbReference type="EMBL" id="KAG9189874.1"/>
    </source>
</evidence>
<dbReference type="AlphaFoldDB" id="A0AAD4FLV2"/>
<dbReference type="Proteomes" id="UP001199106">
    <property type="component" value="Unassembled WGS sequence"/>
</dbReference>
<gene>
    <name evidence="2" type="ORF">G6011_06742</name>
</gene>
<feature type="compositionally biased region" description="Acidic residues" evidence="1">
    <location>
        <begin position="60"/>
        <end position="70"/>
    </location>
</feature>
<organism evidence="2 3">
    <name type="scientific">Alternaria panax</name>
    <dbReference type="NCBI Taxonomy" id="48097"/>
    <lineage>
        <taxon>Eukaryota</taxon>
        <taxon>Fungi</taxon>
        <taxon>Dikarya</taxon>
        <taxon>Ascomycota</taxon>
        <taxon>Pezizomycotina</taxon>
        <taxon>Dothideomycetes</taxon>
        <taxon>Pleosporomycetidae</taxon>
        <taxon>Pleosporales</taxon>
        <taxon>Pleosporineae</taxon>
        <taxon>Pleosporaceae</taxon>
        <taxon>Alternaria</taxon>
        <taxon>Alternaria sect. Panax</taxon>
    </lineage>
</organism>